<comment type="caution">
    <text evidence="2">The sequence shown here is derived from an EMBL/GenBank/DDBJ whole genome shotgun (WGS) entry which is preliminary data.</text>
</comment>
<feature type="compositionally biased region" description="Pro residues" evidence="1">
    <location>
        <begin position="106"/>
        <end position="130"/>
    </location>
</feature>
<dbReference type="AlphaFoldDB" id="A0AAN9TQV4"/>
<accession>A0AAN9TQV4</accession>
<name>A0AAN9TQV4_9HEMI</name>
<organism evidence="2 3">
    <name type="scientific">Parthenolecanium corni</name>
    <dbReference type="NCBI Taxonomy" id="536013"/>
    <lineage>
        <taxon>Eukaryota</taxon>
        <taxon>Metazoa</taxon>
        <taxon>Ecdysozoa</taxon>
        <taxon>Arthropoda</taxon>
        <taxon>Hexapoda</taxon>
        <taxon>Insecta</taxon>
        <taxon>Pterygota</taxon>
        <taxon>Neoptera</taxon>
        <taxon>Paraneoptera</taxon>
        <taxon>Hemiptera</taxon>
        <taxon>Sternorrhyncha</taxon>
        <taxon>Coccoidea</taxon>
        <taxon>Coccidae</taxon>
        <taxon>Parthenolecanium</taxon>
    </lineage>
</organism>
<reference evidence="2 3" key="1">
    <citation type="submission" date="2024-03" db="EMBL/GenBank/DDBJ databases">
        <title>Adaptation during the transition from Ophiocordyceps entomopathogen to insect associate is accompanied by gene loss and intensified selection.</title>
        <authorList>
            <person name="Ward C.M."/>
            <person name="Onetto C.A."/>
            <person name="Borneman A.R."/>
        </authorList>
    </citation>
    <scope>NUCLEOTIDE SEQUENCE [LARGE SCALE GENOMIC DNA]</scope>
    <source>
        <strain evidence="2">AWRI1</strain>
        <tissue evidence="2">Single Adult Female</tissue>
    </source>
</reference>
<protein>
    <submittedName>
        <fullName evidence="2">Uncharacterized protein</fullName>
    </submittedName>
</protein>
<keyword evidence="3" id="KW-1185">Reference proteome</keyword>
<evidence type="ECO:0000256" key="1">
    <source>
        <dbReference type="SAM" id="MobiDB-lite"/>
    </source>
</evidence>
<feature type="region of interest" description="Disordered" evidence="1">
    <location>
        <begin position="229"/>
        <end position="257"/>
    </location>
</feature>
<gene>
    <name evidence="2" type="ORF">V9T40_008062</name>
</gene>
<evidence type="ECO:0000313" key="3">
    <source>
        <dbReference type="Proteomes" id="UP001367676"/>
    </source>
</evidence>
<dbReference type="Proteomes" id="UP001367676">
    <property type="component" value="Unassembled WGS sequence"/>
</dbReference>
<proteinExistence type="predicted"/>
<feature type="region of interest" description="Disordered" evidence="1">
    <location>
        <begin position="103"/>
        <end position="134"/>
    </location>
</feature>
<evidence type="ECO:0000313" key="2">
    <source>
        <dbReference type="EMBL" id="KAK7602473.1"/>
    </source>
</evidence>
<feature type="compositionally biased region" description="Polar residues" evidence="1">
    <location>
        <begin position="229"/>
        <end position="247"/>
    </location>
</feature>
<feature type="region of interest" description="Disordered" evidence="1">
    <location>
        <begin position="66"/>
        <end position="85"/>
    </location>
</feature>
<sequence length="268" mass="29832">MCRDIARMNLSRNYSLILETSCDITLHLFGAFVTLQTLLFCLAITPFAIAADNAQLVQTNVNVQNKVESSNNGDKPSAAVVADADGDASSVAIQQDVISVQQNEDVPPPQPQPSQPQQPNGPPSPPPPSPLAAQSQQAAVNAQNVQLLKEANAQYQYQINSRYEEKTRPIYNGEPAALQTQQYVGQTYPYAPVAGYPPYYKENNQYHELGNGQRRSETNVAVNDGLRSQYENQDQSTYTHQRSQSYSEYGKGESSPEYNTYTYKRMYY</sequence>
<dbReference type="EMBL" id="JBBCAQ010000008">
    <property type="protein sequence ID" value="KAK7602473.1"/>
    <property type="molecule type" value="Genomic_DNA"/>
</dbReference>